<organism evidence="3 4">
    <name type="scientific">Aliarcobacter butzleri</name>
    <dbReference type="NCBI Taxonomy" id="28197"/>
    <lineage>
        <taxon>Bacteria</taxon>
        <taxon>Pseudomonadati</taxon>
        <taxon>Campylobacterota</taxon>
        <taxon>Epsilonproteobacteria</taxon>
        <taxon>Campylobacterales</taxon>
        <taxon>Arcobacteraceae</taxon>
        <taxon>Aliarcobacter</taxon>
    </lineage>
</organism>
<evidence type="ECO:0000256" key="1">
    <source>
        <dbReference type="ARBA" id="ARBA00022574"/>
    </source>
</evidence>
<proteinExistence type="predicted"/>
<sequence length="320" mass="36457">MKIFNYFILIFTLTYNLFANDLKPVNILETSGGVTDLVLDKNRLLAATVNSTIDIFDINSKEKIDTIKIPKIKDFLGDLIESKIYSTDILENKILILSQGESGGRNLFIYEDKKLINIIDDKKRLFIAYAKFLDENHIIYALLSNQLFIYDIKNKTTLNEVQVSQSKFSHFKLSLDKTKVIVADESGALSLFDSKSLKLLQVFKSQNVDNVFQVDLKNTTLISAGQDRRCAIYNIDNKNNSFYKDSNFLVYSVALSPSSKKGAFSSDEDNNVTVFDVSSKENLFRLTNIQNTLTNILFLNENELFIASDDNKINYYKLGE</sequence>
<dbReference type="SUPFAM" id="SSF50978">
    <property type="entry name" value="WD40 repeat-like"/>
    <property type="match status" value="1"/>
</dbReference>
<evidence type="ECO:0000313" key="3">
    <source>
        <dbReference type="EMBL" id="MDN5113557.1"/>
    </source>
</evidence>
<dbReference type="EMBL" id="JAQJJC010000002">
    <property type="protein sequence ID" value="MDN5113557.1"/>
    <property type="molecule type" value="Genomic_DNA"/>
</dbReference>
<dbReference type="RefSeq" id="WP_301342538.1">
    <property type="nucleotide sequence ID" value="NZ_JAQJJC010000002.1"/>
</dbReference>
<dbReference type="InterPro" id="IPR036322">
    <property type="entry name" value="WD40_repeat_dom_sf"/>
</dbReference>
<dbReference type="InterPro" id="IPR015943">
    <property type="entry name" value="WD40/YVTN_repeat-like_dom_sf"/>
</dbReference>
<gene>
    <name evidence="3" type="ORF">PJV88_02745</name>
</gene>
<dbReference type="InterPro" id="IPR050505">
    <property type="entry name" value="WDR55/POC1"/>
</dbReference>
<name>A0AAW7Q3P9_9BACT</name>
<dbReference type="AlphaFoldDB" id="A0AAW7Q3P9"/>
<comment type="caution">
    <text evidence="3">The sequence shown here is derived from an EMBL/GenBank/DDBJ whole genome shotgun (WGS) entry which is preliminary data.</text>
</comment>
<protein>
    <submittedName>
        <fullName evidence="3">WD40 repeat domain-containing protein</fullName>
    </submittedName>
</protein>
<dbReference type="Gene3D" id="2.130.10.10">
    <property type="entry name" value="YVTN repeat-like/Quinoprotein amine dehydrogenase"/>
    <property type="match status" value="1"/>
</dbReference>
<dbReference type="Proteomes" id="UP001170713">
    <property type="component" value="Unassembled WGS sequence"/>
</dbReference>
<dbReference type="PANTHER" id="PTHR44019">
    <property type="entry name" value="WD REPEAT-CONTAINING PROTEIN 55"/>
    <property type="match status" value="1"/>
</dbReference>
<evidence type="ECO:0000256" key="2">
    <source>
        <dbReference type="ARBA" id="ARBA00022737"/>
    </source>
</evidence>
<accession>A0AAW7Q3P9</accession>
<keyword evidence="1" id="KW-0853">WD repeat</keyword>
<reference evidence="3" key="1">
    <citation type="journal article" date="2023" name="Microorganisms">
        <title>Genomic Characterization of Arcobacter butzleri Strains Isolated from Various Sources in Lithuania.</title>
        <authorList>
            <person name="Uljanovas D."/>
            <person name="Golz G."/>
            <person name="Fleischmann S."/>
            <person name="Kudirkiene E."/>
            <person name="Kasetiene N."/>
            <person name="Grineviciene A."/>
            <person name="Tamuleviciene E."/>
            <person name="Aksomaitiene J."/>
            <person name="Alter T."/>
            <person name="Malakauskas M."/>
        </authorList>
    </citation>
    <scope>NUCLEOTIDE SEQUENCE</scope>
    <source>
        <strain evidence="3">W48</strain>
    </source>
</reference>
<dbReference type="InterPro" id="IPR001680">
    <property type="entry name" value="WD40_rpt"/>
</dbReference>
<evidence type="ECO:0000313" key="4">
    <source>
        <dbReference type="Proteomes" id="UP001170713"/>
    </source>
</evidence>
<dbReference type="SMART" id="SM00320">
    <property type="entry name" value="WD40"/>
    <property type="match status" value="5"/>
</dbReference>
<dbReference type="PANTHER" id="PTHR44019:SF8">
    <property type="entry name" value="POC1 CENTRIOLAR PROTEIN HOMOLOG"/>
    <property type="match status" value="1"/>
</dbReference>
<reference evidence="3" key="2">
    <citation type="submission" date="2023-01" db="EMBL/GenBank/DDBJ databases">
        <authorList>
            <person name="Uljanovas D."/>
        </authorList>
    </citation>
    <scope>NUCLEOTIDE SEQUENCE</scope>
    <source>
        <strain evidence="3">W48</strain>
    </source>
</reference>
<keyword evidence="2" id="KW-0677">Repeat</keyword>